<reference evidence="2 3" key="1">
    <citation type="journal article" date="2014" name="Genome Biol. Evol.">
        <title>Acetic acid bacteria genomes reveal functional traits for adaptation to life in insect guts.</title>
        <authorList>
            <person name="Chouaia B."/>
            <person name="Gaiarsa S."/>
            <person name="Crotti E."/>
            <person name="Comandatore F."/>
            <person name="Degli Esposti M."/>
            <person name="Ricci I."/>
            <person name="Alma A."/>
            <person name="Favia G."/>
            <person name="Bandi C."/>
            <person name="Daffonchio D."/>
        </authorList>
    </citation>
    <scope>NUCLEOTIDE SEQUENCE [LARGE SCALE GENOMIC DNA]</scope>
    <source>
        <strain evidence="2 3">SF2.1</strain>
    </source>
</reference>
<accession>A0A060QCX8</accession>
<reference evidence="2 3" key="2">
    <citation type="journal article" date="2014" name="PLoS ONE">
        <title>Evolution of mitochondria reconstructed from the energy metabolism of living bacteria.</title>
        <authorList>
            <person name="Degli Esposti M."/>
            <person name="Chouaia B."/>
            <person name="Comandatore F."/>
            <person name="Crotti E."/>
            <person name="Sassera D."/>
            <person name="Lievens P.M."/>
            <person name="Daffonchio D."/>
            <person name="Bandi C."/>
        </authorList>
    </citation>
    <scope>NUCLEOTIDE SEQUENCE [LARGE SCALE GENOMIC DNA]</scope>
    <source>
        <strain evidence="2 3">SF2.1</strain>
    </source>
</reference>
<name>A0A060QCX8_9PROT</name>
<dbReference type="AlphaFoldDB" id="A0A060QCX8"/>
<dbReference type="eggNOG" id="COG1409">
    <property type="taxonomic scope" value="Bacteria"/>
</dbReference>
<proteinExistence type="predicted"/>
<comment type="caution">
    <text evidence="2">The sequence shown here is derived from an EMBL/GenBank/DDBJ whole genome shotgun (WGS) entry which is preliminary data.</text>
</comment>
<dbReference type="GO" id="GO:0016787">
    <property type="term" value="F:hydrolase activity"/>
    <property type="evidence" value="ECO:0007669"/>
    <property type="project" value="InterPro"/>
</dbReference>
<organism evidence="2 3">
    <name type="scientific">Asaia bogorensis</name>
    <dbReference type="NCBI Taxonomy" id="91915"/>
    <lineage>
        <taxon>Bacteria</taxon>
        <taxon>Pseudomonadati</taxon>
        <taxon>Pseudomonadota</taxon>
        <taxon>Alphaproteobacteria</taxon>
        <taxon>Acetobacterales</taxon>
        <taxon>Acetobacteraceae</taxon>
        <taxon>Asaia</taxon>
    </lineage>
</organism>
<evidence type="ECO:0000313" key="3">
    <source>
        <dbReference type="Proteomes" id="UP000027583"/>
    </source>
</evidence>
<dbReference type="SUPFAM" id="SSF56300">
    <property type="entry name" value="Metallo-dependent phosphatases"/>
    <property type="match status" value="1"/>
</dbReference>
<dbReference type="PANTHER" id="PTHR43143">
    <property type="entry name" value="METALLOPHOSPHOESTERASE, CALCINEURIN SUPERFAMILY"/>
    <property type="match status" value="1"/>
</dbReference>
<dbReference type="Gene3D" id="3.60.21.10">
    <property type="match status" value="1"/>
</dbReference>
<protein>
    <recommendedName>
        <fullName evidence="1">Calcineurin-like phosphoesterase domain-containing protein</fullName>
    </recommendedName>
</protein>
<dbReference type="InterPro" id="IPR029052">
    <property type="entry name" value="Metallo-depent_PP-like"/>
</dbReference>
<dbReference type="InterPro" id="IPR004843">
    <property type="entry name" value="Calcineurin-like_PHP"/>
</dbReference>
<gene>
    <name evidence="2" type="ORF">ASAP_0959</name>
</gene>
<dbReference type="Proteomes" id="UP000027583">
    <property type="component" value="Unassembled WGS sequence"/>
</dbReference>
<dbReference type="InterPro" id="IPR051918">
    <property type="entry name" value="STPP_CPPED1"/>
</dbReference>
<dbReference type="InterPro" id="IPR006311">
    <property type="entry name" value="TAT_signal"/>
</dbReference>
<dbReference type="PROSITE" id="PS51318">
    <property type="entry name" value="TAT"/>
    <property type="match status" value="1"/>
</dbReference>
<feature type="domain" description="Calcineurin-like phosphoesterase" evidence="1">
    <location>
        <begin position="48"/>
        <end position="260"/>
    </location>
</feature>
<sequence length="320" mass="35280">MLSMLLPRRRFLRSAALTGLAAGTIGLTDRALALAPQRPAMLGHDDFSFVFLTDTHIQPELDASKGCLDCFRQVRSANADFTLQGGDHVFDALGVPKSRALSLMDLYKQTADTLGHQVYNTMGNHDVMGIYTKSGIEPSDPLYGKKYYTDNFGAPYYAFNHKGVHFVVLDSIGITADRSYEGFIDQAQIDWLSRDLAAMPAGMPVIVSTHIPLVTAVEDYAPPPGKAPAHQGTRVKNAWQVLELFDHYNVIGVFQGHTHVLETVTWHGVPYITGGAVSGNWWHGTRLGTPEGYLVVRVEKGRVIPDYVTYGFRTIDPKNT</sequence>
<dbReference type="Pfam" id="PF00149">
    <property type="entry name" value="Metallophos"/>
    <property type="match status" value="1"/>
</dbReference>
<evidence type="ECO:0000313" key="2">
    <source>
        <dbReference type="EMBL" id="CDG39004.1"/>
    </source>
</evidence>
<evidence type="ECO:0000259" key="1">
    <source>
        <dbReference type="Pfam" id="PF00149"/>
    </source>
</evidence>
<dbReference type="PANTHER" id="PTHR43143:SF1">
    <property type="entry name" value="SERINE_THREONINE-PROTEIN PHOSPHATASE CPPED1"/>
    <property type="match status" value="1"/>
</dbReference>
<dbReference type="EMBL" id="CBLX010000007">
    <property type="protein sequence ID" value="CDG39004.1"/>
    <property type="molecule type" value="Genomic_DNA"/>
</dbReference>